<dbReference type="AlphaFoldDB" id="A0A923HH69"/>
<proteinExistence type="predicted"/>
<dbReference type="Proteomes" id="UP000634011">
    <property type="component" value="Unassembled WGS sequence"/>
</dbReference>
<gene>
    <name evidence="2" type="ORF">H8K32_09610</name>
</gene>
<sequence length="163" mass="18027">MKFRWIAALLFSIFGVAIADSSLSPKQECETLMNKVLPFAEHMLKREGEFFPYGGALKNTGDVAEIAGYDGREHPPSMDIIKLIKQGFVAGAESGEYRATALVYDVRVLVPSTGNKSNAIAVSLNHRGNYSVIVFFPYELKEGELKYGQVFAQQGESDIFKSH</sequence>
<accession>A0A923HH69</accession>
<feature type="signal peptide" evidence="1">
    <location>
        <begin position="1"/>
        <end position="19"/>
    </location>
</feature>
<comment type="caution">
    <text evidence="2">The sequence shown here is derived from an EMBL/GenBank/DDBJ whole genome shotgun (WGS) entry which is preliminary data.</text>
</comment>
<name>A0A923HH69_9BURK</name>
<evidence type="ECO:0000256" key="1">
    <source>
        <dbReference type="SAM" id="SignalP"/>
    </source>
</evidence>
<organism evidence="2 3">
    <name type="scientific">Undibacterium jejuense</name>
    <dbReference type="NCBI Taxonomy" id="1344949"/>
    <lineage>
        <taxon>Bacteria</taxon>
        <taxon>Pseudomonadati</taxon>
        <taxon>Pseudomonadota</taxon>
        <taxon>Betaproteobacteria</taxon>
        <taxon>Burkholderiales</taxon>
        <taxon>Oxalobacteraceae</taxon>
        <taxon>Undibacterium</taxon>
    </lineage>
</organism>
<evidence type="ECO:0008006" key="4">
    <source>
        <dbReference type="Google" id="ProtNLM"/>
    </source>
</evidence>
<evidence type="ECO:0000313" key="2">
    <source>
        <dbReference type="EMBL" id="MBC3862353.1"/>
    </source>
</evidence>
<protein>
    <recommendedName>
        <fullName evidence="4">DUF4251 domain-containing protein</fullName>
    </recommendedName>
</protein>
<feature type="chain" id="PRO_5038107201" description="DUF4251 domain-containing protein" evidence="1">
    <location>
        <begin position="20"/>
        <end position="163"/>
    </location>
</feature>
<evidence type="ECO:0000313" key="3">
    <source>
        <dbReference type="Proteomes" id="UP000634011"/>
    </source>
</evidence>
<reference evidence="2" key="1">
    <citation type="submission" date="2020-08" db="EMBL/GenBank/DDBJ databases">
        <title>Novel species isolated from subtropical streams in China.</title>
        <authorList>
            <person name="Lu H."/>
        </authorList>
    </citation>
    <scope>NUCLEOTIDE SEQUENCE</scope>
    <source>
        <strain evidence="2">KACC 12607</strain>
    </source>
</reference>
<dbReference type="RefSeq" id="WP_186912270.1">
    <property type="nucleotide sequence ID" value="NZ_JACOFV010000007.1"/>
</dbReference>
<dbReference type="EMBL" id="JACOFV010000007">
    <property type="protein sequence ID" value="MBC3862353.1"/>
    <property type="molecule type" value="Genomic_DNA"/>
</dbReference>
<keyword evidence="1" id="KW-0732">Signal</keyword>
<keyword evidence="3" id="KW-1185">Reference proteome</keyword>